<proteinExistence type="predicted"/>
<evidence type="ECO:0000313" key="3">
    <source>
        <dbReference type="EMBL" id="SIQ14234.1"/>
    </source>
</evidence>
<feature type="compositionally biased region" description="Polar residues" evidence="1">
    <location>
        <begin position="119"/>
        <end position="133"/>
    </location>
</feature>
<protein>
    <submittedName>
        <fullName evidence="3">Pyocin large subunit</fullName>
    </submittedName>
</protein>
<gene>
    <name evidence="3" type="ORF">SAMN05421647_102414</name>
</gene>
<dbReference type="EMBL" id="FTMN01000002">
    <property type="protein sequence ID" value="SIQ14234.1"/>
    <property type="molecule type" value="Genomic_DNA"/>
</dbReference>
<dbReference type="Pfam" id="PF17948">
    <property type="entry name" value="DnaT"/>
    <property type="match status" value="1"/>
</dbReference>
<dbReference type="InterPro" id="IPR040480">
    <property type="entry name" value="DnaT_DNA_bind"/>
</dbReference>
<reference evidence="3 4" key="1">
    <citation type="submission" date="2017-01" db="EMBL/GenBank/DDBJ databases">
        <authorList>
            <person name="Mah S.A."/>
            <person name="Swanson W.J."/>
            <person name="Moy G.W."/>
            <person name="Vacquier V.D."/>
        </authorList>
    </citation>
    <scope>NUCLEOTIDE SEQUENCE [LARGE SCALE GENOMIC DNA]</scope>
    <source>
        <strain evidence="3 4">DSM 7027</strain>
    </source>
</reference>
<dbReference type="Proteomes" id="UP000186895">
    <property type="component" value="Unassembled WGS sequence"/>
</dbReference>
<dbReference type="Pfam" id="PF13730">
    <property type="entry name" value="HTH_36"/>
    <property type="match status" value="1"/>
</dbReference>
<dbReference type="AlphaFoldDB" id="A0A1N6QCC3"/>
<feature type="domain" description="DnaT DNA-binding" evidence="2">
    <location>
        <begin position="206"/>
        <end position="271"/>
    </location>
</feature>
<feature type="region of interest" description="Disordered" evidence="1">
    <location>
        <begin position="158"/>
        <end position="180"/>
    </location>
</feature>
<organism evidence="3 4">
    <name type="scientific">Marinobacterium stanieri</name>
    <dbReference type="NCBI Taxonomy" id="49186"/>
    <lineage>
        <taxon>Bacteria</taxon>
        <taxon>Pseudomonadati</taxon>
        <taxon>Pseudomonadota</taxon>
        <taxon>Gammaproteobacteria</taxon>
        <taxon>Oceanospirillales</taxon>
        <taxon>Oceanospirillaceae</taxon>
        <taxon>Marinobacterium</taxon>
    </lineage>
</organism>
<name>A0A1N6QCC3_9GAMM</name>
<sequence length="304" mass="33365">MSRAATDWAWDVNPGKAPLKLILLSMADRADEEHCCFPSIDRLVKDTSLNKKTVQAGINHLVELGLIRDTGERKGPTRRVRVFRLMLDTKPPQKPNHPKKGNITKEAGGPANAPENGNVPENGNIPKSGTLNAPENGFLNVPENGLQNRSLEPVTEPVVDAGASSSSAPVADHPPVDPDEQAHQDAIFSHVDSGPVVPATTNPDRFPMHWQWVPSELFSERCRTAGVNLSSLEPAQQESILGEFRSYWEASGREFNQAQWEHKLLRQLQRVPSSAAVAANQSRQQKRADLSASVMDIEDTSWGD</sequence>
<dbReference type="STRING" id="49186.SAMN05421647_102414"/>
<keyword evidence="4" id="KW-1185">Reference proteome</keyword>
<accession>A0A1N6QCC3</accession>
<feature type="region of interest" description="Disordered" evidence="1">
    <location>
        <begin position="274"/>
        <end position="304"/>
    </location>
</feature>
<evidence type="ECO:0000256" key="1">
    <source>
        <dbReference type="SAM" id="MobiDB-lite"/>
    </source>
</evidence>
<feature type="region of interest" description="Disordered" evidence="1">
    <location>
        <begin position="89"/>
        <end position="145"/>
    </location>
</feature>
<dbReference type="RefSeq" id="WP_076461867.1">
    <property type="nucleotide sequence ID" value="NZ_FTMN01000002.1"/>
</dbReference>
<dbReference type="Gene3D" id="1.10.8.1180">
    <property type="match status" value="1"/>
</dbReference>
<evidence type="ECO:0000259" key="2">
    <source>
        <dbReference type="Pfam" id="PF17948"/>
    </source>
</evidence>
<evidence type="ECO:0000313" key="4">
    <source>
        <dbReference type="Proteomes" id="UP000186895"/>
    </source>
</evidence>